<feature type="region of interest" description="Disordered" evidence="2">
    <location>
        <begin position="150"/>
        <end position="181"/>
    </location>
</feature>
<dbReference type="Pfam" id="PF02493">
    <property type="entry name" value="MORN"/>
    <property type="match status" value="11"/>
</dbReference>
<dbReference type="AlphaFoldDB" id="A0A9W6KBS2"/>
<keyword evidence="1" id="KW-0677">Repeat</keyword>
<accession>A0A9W6KBS2</accession>
<reference evidence="4" key="2">
    <citation type="submission" date="2023-01" db="EMBL/GenBank/DDBJ databases">
        <authorList>
            <person name="Sun Q."/>
            <person name="Evtushenko L."/>
        </authorList>
    </citation>
    <scope>NUCLEOTIDE SEQUENCE</scope>
    <source>
        <strain evidence="4">VKM B-2935</strain>
    </source>
</reference>
<evidence type="ECO:0000256" key="2">
    <source>
        <dbReference type="SAM" id="MobiDB-lite"/>
    </source>
</evidence>
<keyword evidence="3" id="KW-0732">Signal</keyword>
<organism evidence="4 5">
    <name type="scientific">Pseudomonas turukhanskensis</name>
    <dbReference type="NCBI Taxonomy" id="1806536"/>
    <lineage>
        <taxon>Bacteria</taxon>
        <taxon>Pseudomonadati</taxon>
        <taxon>Pseudomonadota</taxon>
        <taxon>Gammaproteobacteria</taxon>
        <taxon>Pseudomonadales</taxon>
        <taxon>Pseudomonadaceae</taxon>
        <taxon>Pseudomonas</taxon>
    </lineage>
</organism>
<dbReference type="GO" id="GO:0008233">
    <property type="term" value="F:peptidase activity"/>
    <property type="evidence" value="ECO:0007669"/>
    <property type="project" value="InterPro"/>
</dbReference>
<evidence type="ECO:0000256" key="3">
    <source>
        <dbReference type="SAM" id="SignalP"/>
    </source>
</evidence>
<feature type="signal peptide" evidence="3">
    <location>
        <begin position="1"/>
        <end position="19"/>
    </location>
</feature>
<name>A0A9W6KBS2_9PSED</name>
<dbReference type="SMART" id="SM00698">
    <property type="entry name" value="MORN"/>
    <property type="match status" value="9"/>
</dbReference>
<evidence type="ECO:0000313" key="5">
    <source>
        <dbReference type="Proteomes" id="UP001143328"/>
    </source>
</evidence>
<proteinExistence type="predicted"/>
<evidence type="ECO:0000313" key="4">
    <source>
        <dbReference type="EMBL" id="GLK91818.1"/>
    </source>
</evidence>
<dbReference type="Gene3D" id="2.20.110.10">
    <property type="entry name" value="Histone H3 K4-specific methyltransferase SET7/9 N-terminal domain"/>
    <property type="match status" value="6"/>
</dbReference>
<feature type="chain" id="PRO_5040812971" evidence="3">
    <location>
        <begin position="20"/>
        <end position="573"/>
    </location>
</feature>
<dbReference type="PANTHER" id="PTHR23084">
    <property type="entry name" value="PHOSPHATIDYLINOSITOL-4-PHOSPHATE 5-KINASE RELATED"/>
    <property type="match status" value="1"/>
</dbReference>
<feature type="compositionally biased region" description="Polar residues" evidence="2">
    <location>
        <begin position="162"/>
        <end position="175"/>
    </location>
</feature>
<dbReference type="SUPFAM" id="SSF82185">
    <property type="entry name" value="Histone H3 K4-specific methyltransferase SET7/9 N-terminal domain"/>
    <property type="match status" value="3"/>
</dbReference>
<dbReference type="Gene3D" id="3.40.50.1460">
    <property type="match status" value="1"/>
</dbReference>
<dbReference type="RefSeq" id="WP_271198083.1">
    <property type="nucleotide sequence ID" value="NZ_BSFN01000027.1"/>
</dbReference>
<dbReference type="PROSITE" id="PS51257">
    <property type="entry name" value="PROKAR_LIPOPROTEIN"/>
    <property type="match status" value="1"/>
</dbReference>
<sequence length="573" mass="61850">MRRLSLLALALLLAACGKGEPITPPNAVLPDGGRFRGEVVDGLLQGKGRIDYPNGSWYEGSFKDGQMEGQGELHHADGTHYVGSFAAGDFGGQGTLTYSEGSRYEGGFKAGLKDGVGKLQIKGGDTYQGEFKADLYHGIGKLQRADGSSFEGSFSKGEPQGFGTTTDENGNQLSGTFKKGKLDGEGTYKSNDGDSYVGTYKNSNFDGKGRYQTADGDTWLGQFSKGSLTGKGQLDRADGSHYEGDFRYWRYHGEGLLKLADGSHYQGHFAHGEYDGIGTLTAADGSVKTGTWKKGALVRDAQGNALPDPLEVGLLEQGKLLDQALAAVPASTPAVELYTLTLAGDGEQSVFLREADYVTTLLRERFGAHGQITLVNHRDHMLDRPLATRENLRRAAKVLAERAGPEDMVFVYLTSHGSRDHQLSLVQPGLELANMPASELAELLLPLKSHYKVVVVSACFSGGFIPQLKDDKTLVMTAARSDRTSFGCSDEADFTYFGRALFAEALSTTDDLERAFEQAKASVAKREQEDDFEPSEPQIWAPKGVLTQWRTFRESQAKRALTASAGNKAASSN</sequence>
<reference evidence="4" key="1">
    <citation type="journal article" date="2014" name="Int. J. Syst. Evol. Microbiol.">
        <title>Complete genome sequence of Corynebacterium casei LMG S-19264T (=DSM 44701T), isolated from a smear-ripened cheese.</title>
        <authorList>
            <consortium name="US DOE Joint Genome Institute (JGI-PGF)"/>
            <person name="Walter F."/>
            <person name="Albersmeier A."/>
            <person name="Kalinowski J."/>
            <person name="Ruckert C."/>
        </authorList>
    </citation>
    <scope>NUCLEOTIDE SEQUENCE</scope>
    <source>
        <strain evidence="4">VKM B-2935</strain>
    </source>
</reference>
<comment type="caution">
    <text evidence="4">The sequence shown here is derived from an EMBL/GenBank/DDBJ whole genome shotgun (WGS) entry which is preliminary data.</text>
</comment>
<dbReference type="Pfam" id="PF01650">
    <property type="entry name" value="Peptidase_C13"/>
    <property type="match status" value="1"/>
</dbReference>
<gene>
    <name evidence="4" type="ORF">GCM10017655_48820</name>
</gene>
<dbReference type="InterPro" id="IPR001096">
    <property type="entry name" value="Peptidase_C13"/>
</dbReference>
<dbReference type="EMBL" id="BSFN01000027">
    <property type="protein sequence ID" value="GLK91818.1"/>
    <property type="molecule type" value="Genomic_DNA"/>
</dbReference>
<dbReference type="Proteomes" id="UP001143328">
    <property type="component" value="Unassembled WGS sequence"/>
</dbReference>
<keyword evidence="5" id="KW-1185">Reference proteome</keyword>
<dbReference type="InterPro" id="IPR003409">
    <property type="entry name" value="MORN"/>
</dbReference>
<dbReference type="PANTHER" id="PTHR23084:SF263">
    <property type="entry name" value="MORN REPEAT-CONTAINING PROTEIN 1"/>
    <property type="match status" value="1"/>
</dbReference>
<dbReference type="GO" id="GO:0006508">
    <property type="term" value="P:proteolysis"/>
    <property type="evidence" value="ECO:0007669"/>
    <property type="project" value="InterPro"/>
</dbReference>
<protein>
    <submittedName>
        <fullName evidence="4">Peptidase C13</fullName>
    </submittedName>
</protein>
<evidence type="ECO:0000256" key="1">
    <source>
        <dbReference type="ARBA" id="ARBA00022737"/>
    </source>
</evidence>